<evidence type="ECO:0000256" key="1">
    <source>
        <dbReference type="ARBA" id="ARBA00007074"/>
    </source>
</evidence>
<evidence type="ECO:0000256" key="2">
    <source>
        <dbReference type="ARBA" id="ARBA00022670"/>
    </source>
</evidence>
<protein>
    <submittedName>
        <fullName evidence="8">Cell wall-associated hydrolase, NlpC family</fullName>
    </submittedName>
</protein>
<dbReference type="InterPro" id="IPR051202">
    <property type="entry name" value="Peptidase_C40"/>
</dbReference>
<name>A0A1H8UCD6_9ACTN</name>
<feature type="domain" description="NlpC/P60" evidence="7">
    <location>
        <begin position="220"/>
        <end position="335"/>
    </location>
</feature>
<accession>A0A1H8UCD6</accession>
<dbReference type="AlphaFoldDB" id="A0A1H8UCD6"/>
<evidence type="ECO:0000259" key="7">
    <source>
        <dbReference type="PROSITE" id="PS51935"/>
    </source>
</evidence>
<reference evidence="9" key="1">
    <citation type="submission" date="2016-10" db="EMBL/GenBank/DDBJ databases">
        <authorList>
            <person name="Varghese N."/>
            <person name="Submissions S."/>
        </authorList>
    </citation>
    <scope>NUCLEOTIDE SEQUENCE [LARGE SCALE GENOMIC DNA]</scope>
    <source>
        <strain evidence="9">DSM 45413</strain>
    </source>
</reference>
<dbReference type="RefSeq" id="WP_091944200.1">
    <property type="nucleotide sequence ID" value="NZ_FOEE01000008.1"/>
</dbReference>
<dbReference type="GO" id="GO:0008234">
    <property type="term" value="F:cysteine-type peptidase activity"/>
    <property type="evidence" value="ECO:0007669"/>
    <property type="project" value="UniProtKB-KW"/>
</dbReference>
<dbReference type="PANTHER" id="PTHR47053">
    <property type="entry name" value="MUREIN DD-ENDOPEPTIDASE MEPH-RELATED"/>
    <property type="match status" value="1"/>
</dbReference>
<keyword evidence="6" id="KW-0732">Signal</keyword>
<dbReference type="SUPFAM" id="SSF54001">
    <property type="entry name" value="Cysteine proteinases"/>
    <property type="match status" value="1"/>
</dbReference>
<comment type="similarity">
    <text evidence="1">Belongs to the peptidase C40 family.</text>
</comment>
<dbReference type="PROSITE" id="PS51935">
    <property type="entry name" value="NLPC_P60"/>
    <property type="match status" value="1"/>
</dbReference>
<keyword evidence="9" id="KW-1185">Reference proteome</keyword>
<feature type="chain" id="PRO_5011542663" evidence="6">
    <location>
        <begin position="34"/>
        <end position="335"/>
    </location>
</feature>
<dbReference type="InterPro" id="IPR000064">
    <property type="entry name" value="NLP_P60_dom"/>
</dbReference>
<dbReference type="EMBL" id="FOEE01000008">
    <property type="protein sequence ID" value="SEP00524.1"/>
    <property type="molecule type" value="Genomic_DNA"/>
</dbReference>
<evidence type="ECO:0000256" key="5">
    <source>
        <dbReference type="SAM" id="Coils"/>
    </source>
</evidence>
<organism evidence="8 9">
    <name type="scientific">Trujillonella endophytica</name>
    <dbReference type="NCBI Taxonomy" id="673521"/>
    <lineage>
        <taxon>Bacteria</taxon>
        <taxon>Bacillati</taxon>
        <taxon>Actinomycetota</taxon>
        <taxon>Actinomycetes</taxon>
        <taxon>Geodermatophilales</taxon>
        <taxon>Geodermatophilaceae</taxon>
        <taxon>Trujillonella</taxon>
    </lineage>
</organism>
<dbReference type="OrthoDB" id="5177647at2"/>
<dbReference type="Pfam" id="PF00877">
    <property type="entry name" value="NLPC_P60"/>
    <property type="match status" value="1"/>
</dbReference>
<feature type="coiled-coil region" evidence="5">
    <location>
        <begin position="143"/>
        <end position="195"/>
    </location>
</feature>
<dbReference type="PANTHER" id="PTHR47053:SF1">
    <property type="entry name" value="MUREIN DD-ENDOPEPTIDASE MEPH-RELATED"/>
    <property type="match status" value="1"/>
</dbReference>
<dbReference type="Proteomes" id="UP000198960">
    <property type="component" value="Unassembled WGS sequence"/>
</dbReference>
<keyword evidence="4" id="KW-0788">Thiol protease</keyword>
<feature type="signal peptide" evidence="6">
    <location>
        <begin position="1"/>
        <end position="33"/>
    </location>
</feature>
<gene>
    <name evidence="8" type="ORF">SAMN05660991_02754</name>
</gene>
<sequence>MQRNRTTSRRWAGAVLATAAAIAVVLGPTSATAAPTTADEAADLVAQTGQELTQLDEQVHQAELTVTELQRVAADARAVAEAAEAEVARYEPQLIAIAHTGYTSGPTSGVAAFLTSDSAEDFVQQMTTLDMIAAHTDSLLVTVSAAREQAAAAQSQAQAAAAEAEAALATLEQQQAEVQARVDQYEADFTRLSAQERAAVTVSLAGPVLDVPTSLAPPPSEAAGAVVAAALAQVGDPYVWGASGPNGFDCSGLTQFAYAAAGVSLPHSSRAQAGMGVAVSRGELQPGDVVYFYSPVSHVGIYIGNGQMVHARTFGQPVAVTSVDMRGYAGARRIL</sequence>
<keyword evidence="3 8" id="KW-0378">Hydrolase</keyword>
<evidence type="ECO:0000256" key="4">
    <source>
        <dbReference type="ARBA" id="ARBA00022807"/>
    </source>
</evidence>
<keyword evidence="5" id="KW-0175">Coiled coil</keyword>
<proteinExistence type="inferred from homology"/>
<evidence type="ECO:0000256" key="3">
    <source>
        <dbReference type="ARBA" id="ARBA00022801"/>
    </source>
</evidence>
<keyword evidence="2" id="KW-0645">Protease</keyword>
<dbReference type="Gene3D" id="6.10.250.3150">
    <property type="match status" value="1"/>
</dbReference>
<feature type="coiled-coil region" evidence="5">
    <location>
        <begin position="45"/>
        <end position="86"/>
    </location>
</feature>
<evidence type="ECO:0000256" key="6">
    <source>
        <dbReference type="SAM" id="SignalP"/>
    </source>
</evidence>
<dbReference type="Gene3D" id="3.90.1720.10">
    <property type="entry name" value="endopeptidase domain like (from Nostoc punctiforme)"/>
    <property type="match status" value="1"/>
</dbReference>
<evidence type="ECO:0000313" key="9">
    <source>
        <dbReference type="Proteomes" id="UP000198960"/>
    </source>
</evidence>
<dbReference type="GO" id="GO:0006508">
    <property type="term" value="P:proteolysis"/>
    <property type="evidence" value="ECO:0007669"/>
    <property type="project" value="UniProtKB-KW"/>
</dbReference>
<evidence type="ECO:0000313" key="8">
    <source>
        <dbReference type="EMBL" id="SEP00524.1"/>
    </source>
</evidence>
<dbReference type="InterPro" id="IPR038765">
    <property type="entry name" value="Papain-like_cys_pep_sf"/>
</dbReference>